<evidence type="ECO:0000313" key="3">
    <source>
        <dbReference type="EnsemblMetazoa" id="AMIN010021-PA"/>
    </source>
</evidence>
<dbReference type="Proteomes" id="UP000075920">
    <property type="component" value="Unassembled WGS sequence"/>
</dbReference>
<organism evidence="3 4">
    <name type="scientific">Anopheles minimus</name>
    <dbReference type="NCBI Taxonomy" id="112268"/>
    <lineage>
        <taxon>Eukaryota</taxon>
        <taxon>Metazoa</taxon>
        <taxon>Ecdysozoa</taxon>
        <taxon>Arthropoda</taxon>
        <taxon>Hexapoda</taxon>
        <taxon>Insecta</taxon>
        <taxon>Pterygota</taxon>
        <taxon>Neoptera</taxon>
        <taxon>Endopterygota</taxon>
        <taxon>Diptera</taxon>
        <taxon>Nematocera</taxon>
        <taxon>Culicoidea</taxon>
        <taxon>Culicidae</taxon>
        <taxon>Anophelinae</taxon>
        <taxon>Anopheles</taxon>
    </lineage>
</organism>
<keyword evidence="1" id="KW-0175">Coiled coil</keyword>
<feature type="coiled-coil region" evidence="1">
    <location>
        <begin position="249"/>
        <end position="287"/>
    </location>
</feature>
<protein>
    <submittedName>
        <fullName evidence="3">Myb_DNA-bind_5 domain-containing protein</fullName>
    </submittedName>
</protein>
<feature type="region of interest" description="Disordered" evidence="2">
    <location>
        <begin position="184"/>
        <end position="224"/>
    </location>
</feature>
<dbReference type="STRING" id="112268.A0A182WI17"/>
<keyword evidence="4" id="KW-1185">Reference proteome</keyword>
<evidence type="ECO:0000256" key="1">
    <source>
        <dbReference type="SAM" id="Coils"/>
    </source>
</evidence>
<sequence length="287" mass="32468">MERTEKKGSNRVTSQQLSRMISHLESAPHIPNNAVKGPQTTFWRKVAKELNEMGPIVRDPSTWKRVWFDYKFSVKKRARQYNESLAKSGYPIQLSQLHRRVIKLLNLEIKNANIKAEDDSGSEDVMSEETNSFKDNTFNAVDQTDSMVPASIMHDGSDDNTNPLPTRISTRAINACQKRLEKLPNITITKQKNDTDPLANGGNSYSGEEESNPAPFESSRKRSRDAMFRKALDTNKAMLAAMNASLTSNKELTAELRTLKQSCDELNENFMNVNSTLRELIDALKNK</sequence>
<reference evidence="4" key="1">
    <citation type="submission" date="2013-03" db="EMBL/GenBank/DDBJ databases">
        <title>The Genome Sequence of Anopheles minimus MINIMUS1.</title>
        <authorList>
            <consortium name="The Broad Institute Genomics Platform"/>
            <person name="Neafsey D.E."/>
            <person name="Walton C."/>
            <person name="Walker B."/>
            <person name="Young S.K."/>
            <person name="Zeng Q."/>
            <person name="Gargeya S."/>
            <person name="Fitzgerald M."/>
            <person name="Haas B."/>
            <person name="Abouelleil A."/>
            <person name="Allen A.W."/>
            <person name="Alvarado L."/>
            <person name="Arachchi H.M."/>
            <person name="Berlin A.M."/>
            <person name="Chapman S.B."/>
            <person name="Gainer-Dewar J."/>
            <person name="Goldberg J."/>
            <person name="Griggs A."/>
            <person name="Gujja S."/>
            <person name="Hansen M."/>
            <person name="Howarth C."/>
            <person name="Imamovic A."/>
            <person name="Ireland A."/>
            <person name="Larimer J."/>
            <person name="McCowan C."/>
            <person name="Murphy C."/>
            <person name="Pearson M."/>
            <person name="Poon T.W."/>
            <person name="Priest M."/>
            <person name="Roberts A."/>
            <person name="Saif S."/>
            <person name="Shea T."/>
            <person name="Sisk P."/>
            <person name="Sykes S."/>
            <person name="Wortman J."/>
            <person name="Nusbaum C."/>
            <person name="Birren B."/>
        </authorList>
    </citation>
    <scope>NUCLEOTIDE SEQUENCE [LARGE SCALE GENOMIC DNA]</scope>
    <source>
        <strain evidence="4">MINIMUS1</strain>
    </source>
</reference>
<accession>A0A182WI17</accession>
<evidence type="ECO:0000313" key="4">
    <source>
        <dbReference type="Proteomes" id="UP000075920"/>
    </source>
</evidence>
<name>A0A182WI17_9DIPT</name>
<dbReference type="AlphaFoldDB" id="A0A182WI17"/>
<reference evidence="3" key="2">
    <citation type="submission" date="2020-05" db="UniProtKB">
        <authorList>
            <consortium name="EnsemblMetazoa"/>
        </authorList>
    </citation>
    <scope>IDENTIFICATION</scope>
    <source>
        <strain evidence="3">MINIMUS1</strain>
    </source>
</reference>
<evidence type="ECO:0000256" key="2">
    <source>
        <dbReference type="SAM" id="MobiDB-lite"/>
    </source>
</evidence>
<dbReference type="VEuPathDB" id="VectorBase:AMIN010021"/>
<proteinExistence type="predicted"/>
<dbReference type="EnsemblMetazoa" id="AMIN010021-RA">
    <property type="protein sequence ID" value="AMIN010021-PA"/>
    <property type="gene ID" value="AMIN010021"/>
</dbReference>